<dbReference type="EMBL" id="JRPH02000017">
    <property type="protein sequence ID" value="TLE04270.1"/>
    <property type="molecule type" value="Genomic_DNA"/>
</dbReference>
<organism evidence="2 3">
    <name type="scientific">Helicobacter bilis</name>
    <dbReference type="NCBI Taxonomy" id="37372"/>
    <lineage>
        <taxon>Bacteria</taxon>
        <taxon>Pseudomonadati</taxon>
        <taxon>Campylobacterota</taxon>
        <taxon>Epsilonproteobacteria</taxon>
        <taxon>Campylobacterales</taxon>
        <taxon>Helicobacteraceae</taxon>
        <taxon>Helicobacter</taxon>
    </lineage>
</organism>
<comment type="caution">
    <text evidence="2">The sequence shown here is derived from an EMBL/GenBank/DDBJ whole genome shotgun (WGS) entry which is preliminary data.</text>
</comment>
<accession>A0A6D2C8B7</accession>
<evidence type="ECO:0000256" key="1">
    <source>
        <dbReference type="SAM" id="Phobius"/>
    </source>
</evidence>
<evidence type="ECO:0000313" key="2">
    <source>
        <dbReference type="EMBL" id="TLE04270.1"/>
    </source>
</evidence>
<keyword evidence="1" id="KW-1133">Transmembrane helix</keyword>
<keyword evidence="1" id="KW-0472">Membrane</keyword>
<sequence length="157" mass="18787">MELEKCCIFKVLHTIQFVYVMHLCGLHKQNISCQTVRVALWLSLEDKTIEKLKRKVREYNFYVETDDMNHDKYSVLNYVESGTTLNLFILNILMLLILLCSWIKNPHVILFWIFGFIKKEKLQNIFQIYLKIKSTSMLTLPIQSILKDNNVERDERR</sequence>
<evidence type="ECO:0000313" key="3">
    <source>
        <dbReference type="Proteomes" id="UP000029870"/>
    </source>
</evidence>
<proteinExistence type="predicted"/>
<gene>
    <name evidence="2" type="ORF">LS77_006520</name>
</gene>
<protein>
    <submittedName>
        <fullName evidence="2">Uncharacterized protein</fullName>
    </submittedName>
</protein>
<feature type="transmembrane region" description="Helical" evidence="1">
    <location>
        <begin position="88"/>
        <end position="114"/>
    </location>
</feature>
<dbReference type="Proteomes" id="UP000029870">
    <property type="component" value="Unassembled WGS sequence"/>
</dbReference>
<dbReference type="AlphaFoldDB" id="A0A6D2C8B7"/>
<reference evidence="2 3" key="1">
    <citation type="journal article" date="2014" name="Genome Announc.">
        <title>Draft genome sequences of eight enterohepatic helicobacter species isolated from both laboratory and wild rodents.</title>
        <authorList>
            <person name="Sheh A."/>
            <person name="Shen Z."/>
            <person name="Fox J.G."/>
        </authorList>
    </citation>
    <scope>NUCLEOTIDE SEQUENCE [LARGE SCALE GENOMIC DNA]</scope>
    <source>
        <strain evidence="2 3">Missouri</strain>
    </source>
</reference>
<keyword evidence="1" id="KW-0812">Transmembrane</keyword>
<name>A0A6D2C8B7_9HELI</name>